<accession>A0A367ZR44</accession>
<dbReference type="InterPro" id="IPR021280">
    <property type="entry name" value="TMEM260-like"/>
</dbReference>
<feature type="transmembrane region" description="Helical" evidence="1">
    <location>
        <begin position="303"/>
        <end position="323"/>
    </location>
</feature>
<dbReference type="Proteomes" id="UP000252355">
    <property type="component" value="Unassembled WGS sequence"/>
</dbReference>
<dbReference type="InterPro" id="IPR052724">
    <property type="entry name" value="GT117_domain-containing"/>
</dbReference>
<sequence length="715" mass="78447">MVALLATMAPSLAWEHYGDDGGELTVAVATLGVPHPSGYPFYVLVGHLFCRLFGWLGEPAFCTNLLSVAAGGATAAAAVALSLVVNRRFELALPPWAVTILATLGTLGTTFWSQAVITEVYVLHAALTLWTVALVAWWHEAVREGRPAGFWLWGAGLVWGLALGVHLTAGFIAGGLALLVLATDKTIWRRRVFWAAALTCLGAVVLLYGWLPLLARRNAPVNWGYIRSWSDLVDHVTGAQYRYRMFVFTGRDLAERFRNLFLPLLARQWGQGSLGLLALGLAWSLWACTWGGTPASRAYARRLGATWLLLWTPSAFYSLNYNIDDLPPYFTTTFVFLGLLFPVAAGAVSRLLSRWNRQGGDRLVVVGLACLIPLVGVGRQVDRLSLRHHRTAREFGRQAFAVMPPGSLVVSDYDGRTNALLYERWLGEGRESGTVIVLRTMLAKRWYRDHLRDLYSGVAIPEPAPGFAGAAWDPLCDHLAERILRDNAARPRFLVRDTLPFARQWRLVPAAGIYRVEERRRDDEGPPRRGRFRAVDLVPFANADYRGDPFLPGLRTDDVNHFPSLGEGEIGSGTGGVPFWLPAPWARSGRPSVITTCYTADFQVRIPLLATATVALHLAVAGGVSRQASGPLAFVQPWYEDGPGEAFPLTGLPDYREAREAALRFLRLPLDPGRRPLTVEIRSGGAVTPEPFVPGVAVFAMTQELPASLGDASDR</sequence>
<feature type="transmembrane region" description="Helical" evidence="1">
    <location>
        <begin position="120"/>
        <end position="138"/>
    </location>
</feature>
<name>A0A367ZR44_9BACT</name>
<comment type="caution">
    <text evidence="2">The sequence shown here is derived from an EMBL/GenBank/DDBJ whole genome shotgun (WGS) entry which is preliminary data.</text>
</comment>
<evidence type="ECO:0000313" key="2">
    <source>
        <dbReference type="EMBL" id="RCK80615.1"/>
    </source>
</evidence>
<gene>
    <name evidence="2" type="ORF">OZSIB_2928</name>
</gene>
<dbReference type="Pfam" id="PF11028">
    <property type="entry name" value="TMEM260-like"/>
    <property type="match status" value="1"/>
</dbReference>
<feature type="transmembrane region" description="Helical" evidence="1">
    <location>
        <begin position="269"/>
        <end position="291"/>
    </location>
</feature>
<feature type="transmembrane region" description="Helical" evidence="1">
    <location>
        <begin position="192"/>
        <end position="211"/>
    </location>
</feature>
<evidence type="ECO:0000256" key="1">
    <source>
        <dbReference type="SAM" id="Phobius"/>
    </source>
</evidence>
<keyword evidence="1" id="KW-0812">Transmembrane</keyword>
<feature type="transmembrane region" description="Helical" evidence="1">
    <location>
        <begin position="150"/>
        <end position="180"/>
    </location>
</feature>
<dbReference type="EMBL" id="QOQW01000005">
    <property type="protein sequence ID" value="RCK80615.1"/>
    <property type="molecule type" value="Genomic_DNA"/>
</dbReference>
<keyword evidence="1" id="KW-0472">Membrane</keyword>
<feature type="transmembrane region" description="Helical" evidence="1">
    <location>
        <begin position="329"/>
        <end position="351"/>
    </location>
</feature>
<evidence type="ECO:0000313" key="3">
    <source>
        <dbReference type="Proteomes" id="UP000252355"/>
    </source>
</evidence>
<proteinExistence type="predicted"/>
<dbReference type="AlphaFoldDB" id="A0A367ZR44"/>
<feature type="transmembrane region" description="Helical" evidence="1">
    <location>
        <begin position="91"/>
        <end position="113"/>
    </location>
</feature>
<reference evidence="2 3" key="1">
    <citation type="submission" date="2018-05" db="EMBL/GenBank/DDBJ databases">
        <title>A metagenomic window into the 2 km-deep terrestrial subsurface aquifer revealed taxonomically and functionally diverse microbial community comprising novel uncultured bacterial lineages.</title>
        <authorList>
            <person name="Kadnikov V.V."/>
            <person name="Mardanov A.V."/>
            <person name="Beletsky A.V."/>
            <person name="Banks D."/>
            <person name="Pimenov N.V."/>
            <person name="Frank Y.A."/>
            <person name="Karnachuk O.V."/>
            <person name="Ravin N.V."/>
        </authorList>
    </citation>
    <scope>NUCLEOTIDE SEQUENCE [LARGE SCALE GENOMIC DNA]</scope>
    <source>
        <strain evidence="2">BY5</strain>
    </source>
</reference>
<feature type="transmembrane region" description="Helical" evidence="1">
    <location>
        <begin position="363"/>
        <end position="381"/>
    </location>
</feature>
<keyword evidence="1" id="KW-1133">Transmembrane helix</keyword>
<feature type="transmembrane region" description="Helical" evidence="1">
    <location>
        <begin position="37"/>
        <end position="57"/>
    </location>
</feature>
<dbReference type="PANTHER" id="PTHR16214:SF3">
    <property type="entry name" value="TRANSMEMBRANE PROTEIN 260"/>
    <property type="match status" value="1"/>
</dbReference>
<dbReference type="PANTHER" id="PTHR16214">
    <property type="entry name" value="TRANSMEMBRANE PROTEIN 260"/>
    <property type="match status" value="1"/>
</dbReference>
<organism evidence="2 3">
    <name type="scientific">Candidatus Ozemobacter sibiricus</name>
    <dbReference type="NCBI Taxonomy" id="2268124"/>
    <lineage>
        <taxon>Bacteria</taxon>
        <taxon>Candidatus Ozemobacteria</taxon>
        <taxon>Candidatus Ozemobacterales</taxon>
        <taxon>Candidatus Ozemobacteraceae</taxon>
        <taxon>Candidatus Ozemobacter</taxon>
    </lineage>
</organism>
<feature type="transmembrane region" description="Helical" evidence="1">
    <location>
        <begin position="64"/>
        <end position="85"/>
    </location>
</feature>
<protein>
    <submittedName>
        <fullName evidence="2">Putative membrane protein</fullName>
    </submittedName>
</protein>